<evidence type="ECO:0000313" key="1">
    <source>
        <dbReference type="EMBL" id="JAD78466.1"/>
    </source>
</evidence>
<reference evidence="1" key="1">
    <citation type="submission" date="2014-09" db="EMBL/GenBank/DDBJ databases">
        <authorList>
            <person name="Magalhaes I.L.F."/>
            <person name="Oliveira U."/>
            <person name="Santos F.R."/>
            <person name="Vidigal T.H.D.A."/>
            <person name="Brescovit A.D."/>
            <person name="Santos A.J."/>
        </authorList>
    </citation>
    <scope>NUCLEOTIDE SEQUENCE</scope>
    <source>
        <tissue evidence="1">Shoot tissue taken approximately 20 cm above the soil surface</tissue>
    </source>
</reference>
<reference evidence="1" key="2">
    <citation type="journal article" date="2015" name="Data Brief">
        <title>Shoot transcriptome of the giant reed, Arundo donax.</title>
        <authorList>
            <person name="Barrero R.A."/>
            <person name="Guerrero F.D."/>
            <person name="Moolhuijzen P."/>
            <person name="Goolsby J.A."/>
            <person name="Tidwell J."/>
            <person name="Bellgard S.E."/>
            <person name="Bellgard M.I."/>
        </authorList>
    </citation>
    <scope>NUCLEOTIDE SEQUENCE</scope>
    <source>
        <tissue evidence="1">Shoot tissue taken approximately 20 cm above the soil surface</tissue>
    </source>
</reference>
<sequence length="57" mass="6683">MLSYQTTLILGTSPVLLQSRIHHILRDGCFEQPIIVVIKREAQKLMIVIRWQKEQPL</sequence>
<accession>A0A0A9CS95</accession>
<organism evidence="1">
    <name type="scientific">Arundo donax</name>
    <name type="common">Giant reed</name>
    <name type="synonym">Donax arundinaceus</name>
    <dbReference type="NCBI Taxonomy" id="35708"/>
    <lineage>
        <taxon>Eukaryota</taxon>
        <taxon>Viridiplantae</taxon>
        <taxon>Streptophyta</taxon>
        <taxon>Embryophyta</taxon>
        <taxon>Tracheophyta</taxon>
        <taxon>Spermatophyta</taxon>
        <taxon>Magnoliopsida</taxon>
        <taxon>Liliopsida</taxon>
        <taxon>Poales</taxon>
        <taxon>Poaceae</taxon>
        <taxon>PACMAD clade</taxon>
        <taxon>Arundinoideae</taxon>
        <taxon>Arundineae</taxon>
        <taxon>Arundo</taxon>
    </lineage>
</organism>
<name>A0A0A9CS95_ARUDO</name>
<dbReference type="EMBL" id="GBRH01219429">
    <property type="protein sequence ID" value="JAD78466.1"/>
    <property type="molecule type" value="Transcribed_RNA"/>
</dbReference>
<protein>
    <submittedName>
        <fullName evidence="1">Uncharacterized protein</fullName>
    </submittedName>
</protein>
<proteinExistence type="predicted"/>
<dbReference type="AlphaFoldDB" id="A0A0A9CS95"/>